<dbReference type="InterPro" id="IPR036282">
    <property type="entry name" value="Glutathione-S-Trfase_C_sf"/>
</dbReference>
<gene>
    <name evidence="1" type="ORF">OVA965_LOCUS39593</name>
    <name evidence="2" type="ORF">TMI583_LOCUS40917</name>
</gene>
<dbReference type="GO" id="GO:0043517">
    <property type="term" value="P:positive regulation of DNA damage response, signal transduction by p53 class mediator"/>
    <property type="evidence" value="ECO:0007669"/>
    <property type="project" value="InterPro"/>
</dbReference>
<dbReference type="GO" id="GO:0017101">
    <property type="term" value="C:aminoacyl-tRNA synthetase multienzyme complex"/>
    <property type="evidence" value="ECO:0007669"/>
    <property type="project" value="InterPro"/>
</dbReference>
<evidence type="ECO:0000313" key="1">
    <source>
        <dbReference type="EMBL" id="CAF1556797.1"/>
    </source>
</evidence>
<name>A0A8S2USP7_9BILA</name>
<evidence type="ECO:0000313" key="3">
    <source>
        <dbReference type="Proteomes" id="UP000682733"/>
    </source>
</evidence>
<dbReference type="GO" id="GO:0005737">
    <property type="term" value="C:cytoplasm"/>
    <property type="evidence" value="ECO:0007669"/>
    <property type="project" value="TreeGrafter"/>
</dbReference>
<organism evidence="2 3">
    <name type="scientific">Didymodactylos carnosus</name>
    <dbReference type="NCBI Taxonomy" id="1234261"/>
    <lineage>
        <taxon>Eukaryota</taxon>
        <taxon>Metazoa</taxon>
        <taxon>Spiralia</taxon>
        <taxon>Gnathifera</taxon>
        <taxon>Rotifera</taxon>
        <taxon>Eurotatoria</taxon>
        <taxon>Bdelloidea</taxon>
        <taxon>Philodinida</taxon>
        <taxon>Philodinidae</taxon>
        <taxon>Didymodactylos</taxon>
    </lineage>
</organism>
<dbReference type="GO" id="GO:0005634">
    <property type="term" value="C:nucleus"/>
    <property type="evidence" value="ECO:0007669"/>
    <property type="project" value="TreeGrafter"/>
</dbReference>
<comment type="caution">
    <text evidence="2">The sequence shown here is derived from an EMBL/GenBank/DDBJ whole genome shotgun (WGS) entry which is preliminary data.</text>
</comment>
<dbReference type="Proteomes" id="UP000682733">
    <property type="component" value="Unassembled WGS sequence"/>
</dbReference>
<dbReference type="PANTHER" id="PTHR44490">
    <property type="entry name" value="EUKARYOTIC TRANSLATION ELONGATION FACTOR 1 EPSILON-1"/>
    <property type="match status" value="1"/>
</dbReference>
<evidence type="ECO:0000313" key="2">
    <source>
        <dbReference type="EMBL" id="CAF4347802.1"/>
    </source>
</evidence>
<sequence length="142" mass="16538">MTLSETEVQQILSVTTKSAPSHANQQWKLPEDKEKSLIGTIAIANNILNGTLVEKMSIEESELLKSWLVYFSNYKLDKDDQQKIVLKHLNSFLTSHSYFCSTNKQELSIVDQFIYYSIRNIITQLPFQDKAQFLNLCRWFNQ</sequence>
<dbReference type="PANTHER" id="PTHR44490:SF1">
    <property type="entry name" value="EUKARYOTIC TRANSLATION ELONGATION FACTOR 1 EPSILON-1"/>
    <property type="match status" value="1"/>
</dbReference>
<reference evidence="2" key="1">
    <citation type="submission" date="2021-02" db="EMBL/GenBank/DDBJ databases">
        <authorList>
            <person name="Nowell W R."/>
        </authorList>
    </citation>
    <scope>NUCLEOTIDE SEQUENCE</scope>
</reference>
<dbReference type="SUPFAM" id="SSF47616">
    <property type="entry name" value="GST C-terminal domain-like"/>
    <property type="match status" value="1"/>
</dbReference>
<dbReference type="EMBL" id="CAJNOK010041260">
    <property type="protein sequence ID" value="CAF1556797.1"/>
    <property type="molecule type" value="Genomic_DNA"/>
</dbReference>
<dbReference type="Proteomes" id="UP000677228">
    <property type="component" value="Unassembled WGS sequence"/>
</dbReference>
<dbReference type="AlphaFoldDB" id="A0A8S2USP7"/>
<dbReference type="InterPro" id="IPR042450">
    <property type="entry name" value="EEF1E1"/>
</dbReference>
<accession>A0A8S2USP7</accession>
<dbReference type="Gene3D" id="1.20.1050.10">
    <property type="match status" value="1"/>
</dbReference>
<protein>
    <submittedName>
        <fullName evidence="2">Uncharacterized protein</fullName>
    </submittedName>
</protein>
<feature type="non-terminal residue" evidence="2">
    <location>
        <position position="1"/>
    </location>
</feature>
<dbReference type="EMBL" id="CAJOBA010063802">
    <property type="protein sequence ID" value="CAF4347802.1"/>
    <property type="molecule type" value="Genomic_DNA"/>
</dbReference>
<proteinExistence type="predicted"/>